<evidence type="ECO:0000313" key="1">
    <source>
        <dbReference type="EMBL" id="CEA05447.1"/>
    </source>
</evidence>
<organism evidence="1">
    <name type="scientific">Pseudomonas saudimassiliensis</name>
    <dbReference type="NCBI Taxonomy" id="1461581"/>
    <lineage>
        <taxon>Bacteria</taxon>
        <taxon>Pseudomonadati</taxon>
        <taxon>Pseudomonadota</taxon>
        <taxon>Gammaproteobacteria</taxon>
        <taxon>Pseudomonadales</taxon>
        <taxon>Pseudomonadaceae</taxon>
        <taxon>Pseudomonas</taxon>
    </lineage>
</organism>
<sequence>MSSTLSALLIQLPVCLVGLALGVAAQLPVHGAEGDIILSRQVQPRAAARQELVPDPNPQVVNPRRDVLLERALESGLAPTEITDRDFAGITSGSRFSGAFDVIPAGVSASHPAPAGGGAAGFNPARHAGGTAGRAGGQVNRSIQQGLRPLQILGGGK</sequence>
<dbReference type="AlphaFoldDB" id="A0A078MJ59"/>
<proteinExistence type="predicted"/>
<gene>
    <name evidence="1" type="ORF">BN1049_02082</name>
</gene>
<dbReference type="RefSeq" id="WP_044499767.1">
    <property type="nucleotide sequence ID" value="NZ_LK391969.1"/>
</dbReference>
<reference evidence="1" key="1">
    <citation type="submission" date="2014-07" db="EMBL/GenBank/DDBJ databases">
        <authorList>
            <person name="Urmite Genomes Urmite Genomes"/>
        </authorList>
    </citation>
    <scope>NUCLEOTIDE SEQUENCE</scope>
    <source>
        <strain evidence="1">12M76_air</strain>
    </source>
</reference>
<protein>
    <submittedName>
        <fullName evidence="1">Uncharacterized protein</fullName>
    </submittedName>
</protein>
<dbReference type="EMBL" id="LK391969">
    <property type="protein sequence ID" value="CEF27137.1"/>
    <property type="molecule type" value="Genomic_DNA"/>
</dbReference>
<accession>A0A078MJ59</accession>
<name>A0A078MJ59_9PSED</name>
<dbReference type="PATRIC" id="fig|1461581.3.peg.2053"/>
<dbReference type="EMBL" id="LM997413">
    <property type="protein sequence ID" value="CEA05447.1"/>
    <property type="molecule type" value="Genomic_DNA"/>
</dbReference>